<proteinExistence type="predicted"/>
<protein>
    <submittedName>
        <fullName evidence="1">Uncharacterized protein</fullName>
    </submittedName>
</protein>
<sequence>MSRRAKSTKKRSIKTTILVVTNGEVTEHRYLEWLRDKVNGPREKYSVTVEAISGDPTWILQKVIGRTSKNYDQVWLVVDQDDHTREKLREFIKSCTDEDIAAVVNAPCFEVWLNAHYERVRKYQNQKDAQRHYHQLSGVSEKDEKTIPQDFPFEEYEKACGNAHLTGNYNPMPNELAESPATPMPYLLQAVELIGHNVAKG</sequence>
<keyword evidence="2" id="KW-1185">Reference proteome</keyword>
<dbReference type="AlphaFoldDB" id="A0A2A8D414"/>
<accession>A0A2A8D414</accession>
<name>A0A2A8D414_9MICC</name>
<dbReference type="EMBL" id="PDEV01000004">
    <property type="protein sequence ID" value="PEN15631.1"/>
    <property type="molecule type" value="Genomic_DNA"/>
</dbReference>
<comment type="caution">
    <text evidence="1">The sequence shown here is derived from an EMBL/GenBank/DDBJ whole genome shotgun (WGS) entry which is preliminary data.</text>
</comment>
<evidence type="ECO:0000313" key="2">
    <source>
        <dbReference type="Proteomes" id="UP000219947"/>
    </source>
</evidence>
<accession>A0A5F0M0L1</accession>
<gene>
    <name evidence="1" type="ORF">CRM92_08430</name>
</gene>
<dbReference type="RefSeq" id="WP_098042928.1">
    <property type="nucleotide sequence ID" value="NZ_CAKARO010000011.1"/>
</dbReference>
<reference evidence="1" key="1">
    <citation type="submission" date="2017-10" db="EMBL/GenBank/DDBJ databases">
        <title>Kefir isolates.</title>
        <authorList>
            <person name="Kim Y."/>
            <person name="Blasche S."/>
        </authorList>
    </citation>
    <scope>NUCLEOTIDE SEQUENCE [LARGE SCALE GENOMIC DNA]</scope>
    <source>
        <strain evidence="1">OG2-2</strain>
    </source>
</reference>
<dbReference type="InterPro" id="IPR025591">
    <property type="entry name" value="RloB"/>
</dbReference>
<dbReference type="Proteomes" id="UP000219947">
    <property type="component" value="Unassembled WGS sequence"/>
</dbReference>
<organism evidence="1 2">
    <name type="scientific">Rothia dentocariosa</name>
    <dbReference type="NCBI Taxonomy" id="2047"/>
    <lineage>
        <taxon>Bacteria</taxon>
        <taxon>Bacillati</taxon>
        <taxon>Actinomycetota</taxon>
        <taxon>Actinomycetes</taxon>
        <taxon>Micrococcales</taxon>
        <taxon>Micrococcaceae</taxon>
        <taxon>Rothia</taxon>
    </lineage>
</organism>
<dbReference type="Pfam" id="PF13707">
    <property type="entry name" value="RloB"/>
    <property type="match status" value="1"/>
</dbReference>
<evidence type="ECO:0000313" key="1">
    <source>
        <dbReference type="EMBL" id="PEN15631.1"/>
    </source>
</evidence>